<gene>
    <name evidence="1" type="ORF">CS063_10645</name>
</gene>
<accession>A0AC61DCP3</accession>
<comment type="caution">
    <text evidence="1">The sequence shown here is derived from an EMBL/GenBank/DDBJ whole genome shotgun (WGS) entry which is preliminary data.</text>
</comment>
<organism evidence="1 2">
    <name type="scientific">Sporanaerobium hydrogeniformans</name>
    <dbReference type="NCBI Taxonomy" id="3072179"/>
    <lineage>
        <taxon>Bacteria</taxon>
        <taxon>Bacillati</taxon>
        <taxon>Bacillota</taxon>
        <taxon>Clostridia</taxon>
        <taxon>Lachnospirales</taxon>
        <taxon>Lachnospiraceae</taxon>
        <taxon>Sporanaerobium</taxon>
    </lineage>
</organism>
<reference evidence="1" key="1">
    <citation type="submission" date="2017-10" db="EMBL/GenBank/DDBJ databases">
        <title>Genome sequence of cellulolytic Lachnospiraceae bacterium XHS1971 isolated from hotspring sediment.</title>
        <authorList>
            <person name="Vasudevan G."/>
            <person name="Joshi A.J."/>
            <person name="Hivarkar S."/>
            <person name="Lanjekar V.B."/>
            <person name="Dhakephalkar P.K."/>
            <person name="Dagar S."/>
        </authorList>
    </citation>
    <scope>NUCLEOTIDE SEQUENCE</scope>
    <source>
        <strain evidence="1">XHS1971</strain>
    </source>
</reference>
<dbReference type="EMBL" id="PEDL01000011">
    <property type="protein sequence ID" value="PHV70342.1"/>
    <property type="molecule type" value="Genomic_DNA"/>
</dbReference>
<sequence>MATLLTRLELEQHLQRFRSILSDFDYSSLGNIRFLNLDAFYAYMDHVEGNPFQLQYKALQQELDAIQPYLPFVSSKRAKDFLDALSTATSDQEVETIKKEYTGKLRQDFIQFTRTVTTDVGWEEILRTCEEIRTRKEEMLLAIQ</sequence>
<dbReference type="Proteomes" id="UP000224460">
    <property type="component" value="Unassembled WGS sequence"/>
</dbReference>
<protein>
    <submittedName>
        <fullName evidence="1">Uncharacterized protein</fullName>
    </submittedName>
</protein>
<evidence type="ECO:0000313" key="1">
    <source>
        <dbReference type="EMBL" id="PHV70342.1"/>
    </source>
</evidence>
<name>A0AC61DCP3_9FIRM</name>
<keyword evidence="2" id="KW-1185">Reference proteome</keyword>
<proteinExistence type="predicted"/>
<evidence type="ECO:0000313" key="2">
    <source>
        <dbReference type="Proteomes" id="UP000224460"/>
    </source>
</evidence>